<dbReference type="InterPro" id="IPR050832">
    <property type="entry name" value="Bact_Acetyltransf"/>
</dbReference>
<sequence>MIVRRATEQDLTPLATLFDEYRQFYGSSSNLKQTQEFLYKRFKNQESVIFVSQKDDELTGFIVLYLGFSTAECAEYYIIDDTYVTPAYRRQGAAHQLVDTAILFARQHKSLRISLQTAEDNVEARRLYESLGFVRDEEFSTYHCFI</sequence>
<keyword evidence="5" id="KW-1185">Reference proteome</keyword>
<evidence type="ECO:0000313" key="5">
    <source>
        <dbReference type="Proteomes" id="UP000185895"/>
    </source>
</evidence>
<comment type="caution">
    <text evidence="4">The sequence shown here is derived from an EMBL/GenBank/DDBJ whole genome shotgun (WGS) entry which is preliminary data.</text>
</comment>
<proteinExistence type="predicted"/>
<feature type="domain" description="N-acetyltransferase" evidence="3">
    <location>
        <begin position="1"/>
        <end position="146"/>
    </location>
</feature>
<dbReference type="STRING" id="1262585.BJI46_02870"/>
<dbReference type="Proteomes" id="UP000185895">
    <property type="component" value="Unassembled WGS sequence"/>
</dbReference>
<dbReference type="PANTHER" id="PTHR43877:SF2">
    <property type="entry name" value="AMINOALKYLPHOSPHONATE N-ACETYLTRANSFERASE-RELATED"/>
    <property type="match status" value="1"/>
</dbReference>
<dbReference type="AlphaFoldDB" id="A0A1E7R9B4"/>
<dbReference type="InterPro" id="IPR016181">
    <property type="entry name" value="Acyl_CoA_acyltransferase"/>
</dbReference>
<evidence type="ECO:0000256" key="2">
    <source>
        <dbReference type="ARBA" id="ARBA00023315"/>
    </source>
</evidence>
<dbReference type="CDD" id="cd04301">
    <property type="entry name" value="NAT_SF"/>
    <property type="match status" value="1"/>
</dbReference>
<dbReference type="SUPFAM" id="SSF55729">
    <property type="entry name" value="Acyl-CoA N-acyltransferases (Nat)"/>
    <property type="match status" value="1"/>
</dbReference>
<dbReference type="InterPro" id="IPR017255">
    <property type="entry name" value="AcTrfase_GNAT_prd"/>
</dbReference>
<keyword evidence="2" id="KW-0012">Acyltransferase</keyword>
<gene>
    <name evidence="4" type="ORF">BJI46_02870</name>
</gene>
<dbReference type="PROSITE" id="PS51186">
    <property type="entry name" value="GNAT"/>
    <property type="match status" value="1"/>
</dbReference>
<keyword evidence="1 4" id="KW-0808">Transferase</keyword>
<dbReference type="GO" id="GO:0016747">
    <property type="term" value="F:acyltransferase activity, transferring groups other than amino-acyl groups"/>
    <property type="evidence" value="ECO:0007669"/>
    <property type="project" value="InterPro"/>
</dbReference>
<organism evidence="4 5">
    <name type="scientific">Acinetobacter qingfengensis</name>
    <dbReference type="NCBI Taxonomy" id="1262585"/>
    <lineage>
        <taxon>Bacteria</taxon>
        <taxon>Pseudomonadati</taxon>
        <taxon>Pseudomonadota</taxon>
        <taxon>Gammaproteobacteria</taxon>
        <taxon>Moraxellales</taxon>
        <taxon>Moraxellaceae</taxon>
        <taxon>Acinetobacter</taxon>
    </lineage>
</organism>
<dbReference type="Gene3D" id="3.40.630.30">
    <property type="match status" value="1"/>
</dbReference>
<dbReference type="InterPro" id="IPR000182">
    <property type="entry name" value="GNAT_dom"/>
</dbReference>
<dbReference type="OrthoDB" id="9792929at2"/>
<name>A0A1E7R9B4_9GAMM</name>
<dbReference type="RefSeq" id="WP_070069910.1">
    <property type="nucleotide sequence ID" value="NZ_MKKK01000023.1"/>
</dbReference>
<evidence type="ECO:0000256" key="1">
    <source>
        <dbReference type="ARBA" id="ARBA00022679"/>
    </source>
</evidence>
<evidence type="ECO:0000313" key="4">
    <source>
        <dbReference type="EMBL" id="OEY95875.1"/>
    </source>
</evidence>
<accession>A0A1E7R9B4</accession>
<evidence type="ECO:0000259" key="3">
    <source>
        <dbReference type="PROSITE" id="PS51186"/>
    </source>
</evidence>
<dbReference type="PANTHER" id="PTHR43877">
    <property type="entry name" value="AMINOALKYLPHOSPHONATE N-ACETYLTRANSFERASE-RELATED-RELATED"/>
    <property type="match status" value="1"/>
</dbReference>
<reference evidence="4 5" key="1">
    <citation type="submission" date="2016-09" db="EMBL/GenBank/DDBJ databases">
        <authorList>
            <person name="Capua I."/>
            <person name="De Benedictis P."/>
            <person name="Joannis T."/>
            <person name="Lombin L.H."/>
            <person name="Cattoli G."/>
        </authorList>
    </citation>
    <scope>NUCLEOTIDE SEQUENCE [LARGE SCALE GENOMIC DNA]</scope>
    <source>
        <strain evidence="4 5">ANC 4671</strain>
    </source>
</reference>
<dbReference type="EMBL" id="MKKK01000023">
    <property type="protein sequence ID" value="OEY95875.1"/>
    <property type="molecule type" value="Genomic_DNA"/>
</dbReference>
<dbReference type="Pfam" id="PF00583">
    <property type="entry name" value="Acetyltransf_1"/>
    <property type="match status" value="1"/>
</dbReference>
<protein>
    <submittedName>
        <fullName evidence="4">GNAT family N-acetyltransferase</fullName>
    </submittedName>
</protein>
<dbReference type="PIRSF" id="PIRSF037663">
    <property type="entry name" value="Acetyltransf_GNAT_prd"/>
    <property type="match status" value="1"/>
</dbReference>